<accession>A0ABW4N0G4</accession>
<reference evidence="3" key="1">
    <citation type="journal article" date="2019" name="Int. J. Syst. Evol. Microbiol.">
        <title>The Global Catalogue of Microorganisms (GCM) 10K type strain sequencing project: providing services to taxonomists for standard genome sequencing and annotation.</title>
        <authorList>
            <consortium name="The Broad Institute Genomics Platform"/>
            <consortium name="The Broad Institute Genome Sequencing Center for Infectious Disease"/>
            <person name="Wu L."/>
            <person name="Ma J."/>
        </authorList>
    </citation>
    <scope>NUCLEOTIDE SEQUENCE [LARGE SCALE GENOMIC DNA]</scope>
    <source>
        <strain evidence="3">DFY28</strain>
    </source>
</reference>
<dbReference type="RefSeq" id="WP_377283134.1">
    <property type="nucleotide sequence ID" value="NZ_JBHRSI010000008.1"/>
</dbReference>
<evidence type="ECO:0000256" key="1">
    <source>
        <dbReference type="SAM" id="SignalP"/>
    </source>
</evidence>
<dbReference type="Proteomes" id="UP001597237">
    <property type="component" value="Unassembled WGS sequence"/>
</dbReference>
<comment type="caution">
    <text evidence="2">The sequence shown here is derived from an EMBL/GenBank/DDBJ whole genome shotgun (WGS) entry which is preliminary data.</text>
</comment>
<proteinExistence type="predicted"/>
<organism evidence="2 3">
    <name type="scientific">Phenylobacterium terrae</name>
    <dbReference type="NCBI Taxonomy" id="2665495"/>
    <lineage>
        <taxon>Bacteria</taxon>
        <taxon>Pseudomonadati</taxon>
        <taxon>Pseudomonadota</taxon>
        <taxon>Alphaproteobacteria</taxon>
        <taxon>Caulobacterales</taxon>
        <taxon>Caulobacteraceae</taxon>
        <taxon>Phenylobacterium</taxon>
    </lineage>
</organism>
<dbReference type="EMBL" id="JBHUEY010000001">
    <property type="protein sequence ID" value="MFD1783674.1"/>
    <property type="molecule type" value="Genomic_DNA"/>
</dbReference>
<sequence length="356" mass="37770">MRKWAVAIAAAAWAGAAQAEVELEPGRPLRLVGEVAAPPEGAPRRFVIDALIAEGEEPFQSRIEGWFASLDPTDAGSGEIEGTCVQERCALSVRLGAGEFGITGDLAAGGAARGQAALKPHWSDEPAPAPSAVTFAAFDVEAPGLGRLAPRGAIGSHELSDQLAWAGIDLGFSNLDDEEPDGRERSGLADWQAAQGRPPSGLLLLADLAALKSQAEAARRAAGWTKVEGAPWAAGYPAAVLRPVAGQPGRFASADGRAELVWTLDAPMDEAGWDALVERETADTDEDENRSYTRVNDDLEMTVTRAGVRRVSVWLNRPGGLAHMAYRYPEGDEALARFEPVLLRTFRLPDDFGAED</sequence>
<evidence type="ECO:0000313" key="3">
    <source>
        <dbReference type="Proteomes" id="UP001597237"/>
    </source>
</evidence>
<feature type="chain" id="PRO_5045143596" evidence="1">
    <location>
        <begin position="20"/>
        <end position="356"/>
    </location>
</feature>
<protein>
    <submittedName>
        <fullName evidence="2">Uncharacterized protein</fullName>
    </submittedName>
</protein>
<evidence type="ECO:0000313" key="2">
    <source>
        <dbReference type="EMBL" id="MFD1783674.1"/>
    </source>
</evidence>
<keyword evidence="3" id="KW-1185">Reference proteome</keyword>
<gene>
    <name evidence="2" type="ORF">ACFSC0_09740</name>
</gene>
<keyword evidence="1" id="KW-0732">Signal</keyword>
<feature type="signal peptide" evidence="1">
    <location>
        <begin position="1"/>
        <end position="19"/>
    </location>
</feature>
<name>A0ABW4N0G4_9CAUL</name>